<feature type="compositionally biased region" description="Polar residues" evidence="1">
    <location>
        <begin position="21"/>
        <end position="32"/>
    </location>
</feature>
<dbReference type="HOGENOM" id="CLU_3390985_0_0_6"/>
<dbReference type="STRING" id="1045855.DSC_04650"/>
<protein>
    <submittedName>
        <fullName evidence="2">Uncharacterized protein</fullName>
    </submittedName>
</protein>
<evidence type="ECO:0000256" key="1">
    <source>
        <dbReference type="SAM" id="MobiDB-lite"/>
    </source>
</evidence>
<gene>
    <name evidence="2" type="ordered locus">DSC_04650</name>
</gene>
<evidence type="ECO:0000313" key="3">
    <source>
        <dbReference type="Proteomes" id="UP000005870"/>
    </source>
</evidence>
<dbReference type="EMBL" id="CP003093">
    <property type="protein sequence ID" value="AER55583.1"/>
    <property type="molecule type" value="Genomic_DNA"/>
</dbReference>
<reference evidence="2 3" key="1">
    <citation type="journal article" date="2012" name="J. Bacteriol.">
        <title>Complete Genome Sequence of the BTEX-Degrading Bacterium Pseudoxanthomonas spadix BD-a59.</title>
        <authorList>
            <person name="Lee S.H."/>
            <person name="Jin H.M."/>
            <person name="Lee H.J."/>
            <person name="Kim J.M."/>
            <person name="Jeon C.O."/>
        </authorList>
    </citation>
    <scope>NUCLEOTIDE SEQUENCE [LARGE SCALE GENOMIC DNA]</scope>
    <source>
        <strain evidence="2 3">BD-a59</strain>
    </source>
</reference>
<feature type="region of interest" description="Disordered" evidence="1">
    <location>
        <begin position="1"/>
        <end position="32"/>
    </location>
</feature>
<proteinExistence type="predicted"/>
<dbReference type="AlphaFoldDB" id="G7UPG3"/>
<dbReference type="KEGG" id="psd:DSC_04650"/>
<dbReference type="Proteomes" id="UP000005870">
    <property type="component" value="Chromosome"/>
</dbReference>
<keyword evidence="3" id="KW-1185">Reference proteome</keyword>
<accession>G7UPG3</accession>
<evidence type="ECO:0000313" key="2">
    <source>
        <dbReference type="EMBL" id="AER55583.1"/>
    </source>
</evidence>
<sequence length="32" mass="3389">MQAQALAQRVRDGHIGLDAPTSPNGSVANWAR</sequence>
<name>G7UPG3_PSEUP</name>
<organism evidence="2 3">
    <name type="scientific">Pseudoxanthomonas spadix (strain BD-a59)</name>
    <dbReference type="NCBI Taxonomy" id="1045855"/>
    <lineage>
        <taxon>Bacteria</taxon>
        <taxon>Pseudomonadati</taxon>
        <taxon>Pseudomonadota</taxon>
        <taxon>Gammaproteobacteria</taxon>
        <taxon>Lysobacterales</taxon>
        <taxon>Lysobacteraceae</taxon>
        <taxon>Pseudoxanthomonas</taxon>
    </lineage>
</organism>